<dbReference type="InterPro" id="IPR001163">
    <property type="entry name" value="Sm_dom_euk/arc"/>
</dbReference>
<dbReference type="GO" id="GO:0046540">
    <property type="term" value="C:U4/U6 x U5 tri-snRNP complex"/>
    <property type="evidence" value="ECO:0007669"/>
    <property type="project" value="UniProtKB-UniRule"/>
</dbReference>
<dbReference type="GO" id="GO:0005688">
    <property type="term" value="C:U6 snRNP"/>
    <property type="evidence" value="ECO:0007669"/>
    <property type="project" value="UniProtKB-UniRule"/>
</dbReference>
<dbReference type="GO" id="GO:0000398">
    <property type="term" value="P:mRNA splicing, via spliceosome"/>
    <property type="evidence" value="ECO:0007669"/>
    <property type="project" value="UniProtKB-UniRule"/>
</dbReference>
<keyword evidence="8 13" id="KW-0539">Nucleus</keyword>
<evidence type="ECO:0000256" key="8">
    <source>
        <dbReference type="ARBA" id="ARBA00023242"/>
    </source>
</evidence>
<protein>
    <recommendedName>
        <fullName evidence="12 13">U6 snRNA-associated Sm-like protein LSm8</fullName>
    </recommendedName>
</protein>
<dbReference type="GO" id="GO:0003729">
    <property type="term" value="F:mRNA binding"/>
    <property type="evidence" value="ECO:0007669"/>
    <property type="project" value="TreeGrafter"/>
</dbReference>
<evidence type="ECO:0000313" key="15">
    <source>
        <dbReference type="EMBL" id="KAK9821542.1"/>
    </source>
</evidence>
<keyword evidence="7 13" id="KW-0508">mRNA splicing</keyword>
<evidence type="ECO:0000256" key="5">
    <source>
        <dbReference type="ARBA" id="ARBA00022884"/>
    </source>
</evidence>
<comment type="subunit">
    <text evidence="11">Component of the precatalytic spliceosome (spliceosome B complex). Component of the U4/U6-U5 tri-snRNP complex, a building block of the precatalytic spliceosome (spliceosome B complex). The U4/U6-U5 tri-snRNP complex is composed of the U4, U6 and U5 snRNAs and at least PRPF3, PRPF4, PRPF6, PRPF8, PRPF31, SNRNP200, TXNL4A, SNRNP40, SNRPB, SNRPD1, SNRPD2, SNRPD3, SNRPE, SNRPF, SNRPG, DDX23, CD2BP2, PPIH, SNU13, EFTUD2, SART1 and USP39, plus LSM2, LSM3, LSM4, LSM5, LSM6, LSM7 and LSM8. LSM2, LSM3, LSM4, LSM5, LSM6, LSM7 and LSM8 form a heptameric, ring-shaped subcomplex (the LSM2-8 complex) that is part of the U4/U6-U5 tri-snRNP complex and the precatalytic spliceosome.</text>
</comment>
<keyword evidence="6" id="KW-0007">Acetylation</keyword>
<dbReference type="InterPro" id="IPR010920">
    <property type="entry name" value="LSM_dom_sf"/>
</dbReference>
<dbReference type="PANTHER" id="PTHR15588:SF9">
    <property type="entry name" value="U6 SNRNA-ASSOCIATED SM-LIKE PROTEIN LSM8"/>
    <property type="match status" value="1"/>
</dbReference>
<dbReference type="InterPro" id="IPR044642">
    <property type="entry name" value="PTHR15588"/>
</dbReference>
<feature type="domain" description="Sm" evidence="14">
    <location>
        <begin position="1"/>
        <end position="77"/>
    </location>
</feature>
<comment type="function">
    <text evidence="10">Plays a role in pre-mRNA splicing as component of the U4/U6-U5 tri-snRNP complex that is involved in spliceosome assembly, and as component of the precatalytic spliceosome (spliceosome B complex). The heptameric LSM2-8 complex binds specifically to the 3'-terminal U-tract of U6 snRNA.</text>
</comment>
<evidence type="ECO:0000256" key="6">
    <source>
        <dbReference type="ARBA" id="ARBA00022990"/>
    </source>
</evidence>
<gene>
    <name evidence="13" type="primary">LSM8</name>
    <name evidence="15" type="ORF">WJX74_009578</name>
</gene>
<comment type="subcellular location">
    <subcellularLocation>
        <location evidence="1 13">Nucleus</location>
    </subcellularLocation>
</comment>
<comment type="caution">
    <text evidence="15">The sequence shown here is derived from an EMBL/GenBank/DDBJ whole genome shotgun (WGS) entry which is preliminary data.</text>
</comment>
<dbReference type="Pfam" id="PF01423">
    <property type="entry name" value="LSM"/>
    <property type="match status" value="1"/>
</dbReference>
<dbReference type="CDD" id="cd01727">
    <property type="entry name" value="LSm8"/>
    <property type="match status" value="1"/>
</dbReference>
<evidence type="ECO:0000256" key="3">
    <source>
        <dbReference type="ARBA" id="ARBA00022664"/>
    </source>
</evidence>
<dbReference type="SUPFAM" id="SSF50182">
    <property type="entry name" value="Sm-like ribonucleoproteins"/>
    <property type="match status" value="1"/>
</dbReference>
<dbReference type="PROSITE" id="PS52002">
    <property type="entry name" value="SM"/>
    <property type="match status" value="1"/>
</dbReference>
<evidence type="ECO:0000256" key="7">
    <source>
        <dbReference type="ARBA" id="ARBA00023187"/>
    </source>
</evidence>
<proteinExistence type="inferred from homology"/>
<evidence type="ECO:0000256" key="10">
    <source>
        <dbReference type="ARBA" id="ARBA00056431"/>
    </source>
</evidence>
<reference evidence="15 16" key="1">
    <citation type="journal article" date="2024" name="Nat. Commun.">
        <title>Phylogenomics reveals the evolutionary origins of lichenization in chlorophyte algae.</title>
        <authorList>
            <person name="Puginier C."/>
            <person name="Libourel C."/>
            <person name="Otte J."/>
            <person name="Skaloud P."/>
            <person name="Haon M."/>
            <person name="Grisel S."/>
            <person name="Petersen M."/>
            <person name="Berrin J.G."/>
            <person name="Delaux P.M."/>
            <person name="Dal Grande F."/>
            <person name="Keller J."/>
        </authorList>
    </citation>
    <scope>NUCLEOTIDE SEQUENCE [LARGE SCALE GENOMIC DNA]</scope>
    <source>
        <strain evidence="15 16">SAG 2145</strain>
    </source>
</reference>
<keyword evidence="3 13" id="KW-0507">mRNA processing</keyword>
<comment type="subunit">
    <text evidence="13">LSm subunits form a heteromer with a doughnut shape.</text>
</comment>
<organism evidence="15 16">
    <name type="scientific">Apatococcus lobatus</name>
    <dbReference type="NCBI Taxonomy" id="904363"/>
    <lineage>
        <taxon>Eukaryota</taxon>
        <taxon>Viridiplantae</taxon>
        <taxon>Chlorophyta</taxon>
        <taxon>core chlorophytes</taxon>
        <taxon>Trebouxiophyceae</taxon>
        <taxon>Chlorellales</taxon>
        <taxon>Chlorellaceae</taxon>
        <taxon>Apatococcus</taxon>
    </lineage>
</organism>
<evidence type="ECO:0000256" key="12">
    <source>
        <dbReference type="ARBA" id="ARBA00067760"/>
    </source>
</evidence>
<dbReference type="Proteomes" id="UP001438707">
    <property type="component" value="Unassembled WGS sequence"/>
</dbReference>
<comment type="function">
    <text evidence="13">Plays role in pre-mRNA splicing as component of the U4/U6-U5 tri-snRNP complex that is involved in spliceosome assembly, and as component of the precatalytic spliceosome (spliceosome B complex). The heptameric LSM2-8 complex binds specifically to the 3'-terminal U-tract of U6 snRNA.</text>
</comment>
<keyword evidence="9 13" id="KW-0687">Ribonucleoprotein</keyword>
<accession>A0AAW1QJA1</accession>
<sequence length="97" mass="10323">MSEAGLAELVGVTISVITNDGRNIVGTLKGYDQATNVILDDCHERVYSTKTGVEQLVLGLYVIRGDNIAVVGEVDDELDSQIDLSQISAAPLKPLAH</sequence>
<evidence type="ECO:0000256" key="9">
    <source>
        <dbReference type="ARBA" id="ARBA00023274"/>
    </source>
</evidence>
<evidence type="ECO:0000313" key="16">
    <source>
        <dbReference type="Proteomes" id="UP001438707"/>
    </source>
</evidence>
<dbReference type="InterPro" id="IPR034103">
    <property type="entry name" value="Lsm8"/>
</dbReference>
<evidence type="ECO:0000256" key="13">
    <source>
        <dbReference type="RuleBase" id="RU365048"/>
    </source>
</evidence>
<dbReference type="EMBL" id="JALJOS010000037">
    <property type="protein sequence ID" value="KAK9821542.1"/>
    <property type="molecule type" value="Genomic_DNA"/>
</dbReference>
<evidence type="ECO:0000256" key="4">
    <source>
        <dbReference type="ARBA" id="ARBA00022728"/>
    </source>
</evidence>
<dbReference type="GO" id="GO:0071011">
    <property type="term" value="C:precatalytic spliceosome"/>
    <property type="evidence" value="ECO:0007669"/>
    <property type="project" value="TreeGrafter"/>
</dbReference>
<keyword evidence="5 13" id="KW-0694">RNA-binding</keyword>
<evidence type="ECO:0000256" key="2">
    <source>
        <dbReference type="ARBA" id="ARBA00006850"/>
    </source>
</evidence>
<dbReference type="PANTHER" id="PTHR15588">
    <property type="entry name" value="LSM1"/>
    <property type="match status" value="1"/>
</dbReference>
<dbReference type="Gene3D" id="2.30.30.100">
    <property type="match status" value="1"/>
</dbReference>
<dbReference type="AlphaFoldDB" id="A0AAW1QJA1"/>
<dbReference type="InterPro" id="IPR047575">
    <property type="entry name" value="Sm"/>
</dbReference>
<dbReference type="FunFam" id="2.30.30.100:FF:000022">
    <property type="entry name" value="U6 snRNA-associated Sm-like protein LSm8"/>
    <property type="match status" value="1"/>
</dbReference>
<evidence type="ECO:0000256" key="1">
    <source>
        <dbReference type="ARBA" id="ARBA00004123"/>
    </source>
</evidence>
<name>A0AAW1QJA1_9CHLO</name>
<comment type="similarity">
    <text evidence="2 13">Belongs to the snRNP Sm proteins family.</text>
</comment>
<evidence type="ECO:0000259" key="14">
    <source>
        <dbReference type="PROSITE" id="PS52002"/>
    </source>
</evidence>
<evidence type="ECO:0000256" key="11">
    <source>
        <dbReference type="ARBA" id="ARBA00063389"/>
    </source>
</evidence>
<keyword evidence="16" id="KW-1185">Reference proteome</keyword>
<dbReference type="SMART" id="SM00651">
    <property type="entry name" value="Sm"/>
    <property type="match status" value="1"/>
</dbReference>
<keyword evidence="4 13" id="KW-0747">Spliceosome</keyword>